<name>A0A2V1P7H0_9RHOB</name>
<dbReference type="OrthoDB" id="9815825at2"/>
<keyword evidence="6" id="KW-1185">Reference proteome</keyword>
<dbReference type="Proteomes" id="UP000245293">
    <property type="component" value="Unassembled WGS sequence"/>
</dbReference>
<dbReference type="PANTHER" id="PTHR22604:SF105">
    <property type="entry name" value="TRANS-1,2-DIHYDROBENZENE-1,2-DIOL DEHYDROGENASE"/>
    <property type="match status" value="1"/>
</dbReference>
<dbReference type="PANTHER" id="PTHR22604">
    <property type="entry name" value="OXIDOREDUCTASES"/>
    <property type="match status" value="1"/>
</dbReference>
<dbReference type="Pfam" id="PF01408">
    <property type="entry name" value="GFO_IDH_MocA"/>
    <property type="match status" value="1"/>
</dbReference>
<evidence type="ECO:0000256" key="2">
    <source>
        <dbReference type="ARBA" id="ARBA00023002"/>
    </source>
</evidence>
<dbReference type="InterPro" id="IPR055170">
    <property type="entry name" value="GFO_IDH_MocA-like_dom"/>
</dbReference>
<reference evidence="6" key="1">
    <citation type="submission" date="2018-05" db="EMBL/GenBank/DDBJ databases">
        <authorList>
            <person name="Du Z."/>
            <person name="Wang X."/>
        </authorList>
    </citation>
    <scope>NUCLEOTIDE SEQUENCE [LARGE SCALE GENOMIC DNA]</scope>
    <source>
        <strain evidence="6">WDS4C29</strain>
    </source>
</reference>
<dbReference type="InterPro" id="IPR050984">
    <property type="entry name" value="Gfo/Idh/MocA_domain"/>
</dbReference>
<gene>
    <name evidence="5" type="ORF">DFK10_07210</name>
</gene>
<comment type="caution">
    <text evidence="5">The sequence shown here is derived from an EMBL/GenBank/DDBJ whole genome shotgun (WGS) entry which is preliminary data.</text>
</comment>
<organism evidence="5 6">
    <name type="scientific">Salibaculum griseiflavum</name>
    <dbReference type="NCBI Taxonomy" id="1914409"/>
    <lineage>
        <taxon>Bacteria</taxon>
        <taxon>Pseudomonadati</taxon>
        <taxon>Pseudomonadota</taxon>
        <taxon>Alphaproteobacteria</taxon>
        <taxon>Rhodobacterales</taxon>
        <taxon>Roseobacteraceae</taxon>
        <taxon>Salibaculum</taxon>
    </lineage>
</organism>
<dbReference type="SUPFAM" id="SSF55347">
    <property type="entry name" value="Glyceraldehyde-3-phosphate dehydrogenase-like, C-terminal domain"/>
    <property type="match status" value="1"/>
</dbReference>
<dbReference type="Pfam" id="PF22725">
    <property type="entry name" value="GFO_IDH_MocA_C3"/>
    <property type="match status" value="1"/>
</dbReference>
<evidence type="ECO:0000313" key="5">
    <source>
        <dbReference type="EMBL" id="PWG17172.1"/>
    </source>
</evidence>
<dbReference type="AlphaFoldDB" id="A0A2V1P7H0"/>
<dbReference type="GO" id="GO:0000166">
    <property type="term" value="F:nucleotide binding"/>
    <property type="evidence" value="ECO:0007669"/>
    <property type="project" value="InterPro"/>
</dbReference>
<sequence length="324" mass="35917">MTEPIRWGILGASNFASEHMGPAIHMADNAELAALATSSPAKAAPFRAMQPRLRVHDSYDALLADPEIDAVYVPLPNHLHVEWTRKALEAGKHVLTEKPIAMRADEIDALIALRDKTGLLATEAYMIVHHPQWQRAREIVQSGELGTLTHVEGVFTYNNAEDTANVRNDPAKGGGGIPDIGVYTYGSTRWVTGQEPQEITHADLTFENGVDVIARVAARFDGFTAHFVNSMRLHPFQEMLFMGDAGWLRLTAPFNPIVFGEAKLEVRSNQGERMERFPSDWHYKTQVENFGKAIRVGADYPWSLEDARGTQAMIDAVFEKGGRG</sequence>
<dbReference type="InterPro" id="IPR036291">
    <property type="entry name" value="NAD(P)-bd_dom_sf"/>
</dbReference>
<accession>A0A2V1P7H0</accession>
<evidence type="ECO:0000259" key="4">
    <source>
        <dbReference type="Pfam" id="PF22725"/>
    </source>
</evidence>
<feature type="domain" description="Gfo/Idh/MocA-like oxidoreductase N-terminal" evidence="3">
    <location>
        <begin position="5"/>
        <end position="122"/>
    </location>
</feature>
<dbReference type="EMBL" id="QETF01000006">
    <property type="protein sequence ID" value="PWG17172.1"/>
    <property type="molecule type" value="Genomic_DNA"/>
</dbReference>
<evidence type="ECO:0000259" key="3">
    <source>
        <dbReference type="Pfam" id="PF01408"/>
    </source>
</evidence>
<dbReference type="GO" id="GO:0016491">
    <property type="term" value="F:oxidoreductase activity"/>
    <property type="evidence" value="ECO:0007669"/>
    <property type="project" value="UniProtKB-KW"/>
</dbReference>
<comment type="similarity">
    <text evidence="1">Belongs to the Gfo/Idh/MocA family.</text>
</comment>
<dbReference type="InterPro" id="IPR000683">
    <property type="entry name" value="Gfo/Idh/MocA-like_OxRdtase_N"/>
</dbReference>
<keyword evidence="2" id="KW-0560">Oxidoreductase</keyword>
<dbReference type="SUPFAM" id="SSF51735">
    <property type="entry name" value="NAD(P)-binding Rossmann-fold domains"/>
    <property type="match status" value="1"/>
</dbReference>
<feature type="domain" description="GFO/IDH/MocA-like oxidoreductase" evidence="4">
    <location>
        <begin position="133"/>
        <end position="249"/>
    </location>
</feature>
<evidence type="ECO:0000313" key="6">
    <source>
        <dbReference type="Proteomes" id="UP000245293"/>
    </source>
</evidence>
<dbReference type="RefSeq" id="WP_109388108.1">
    <property type="nucleotide sequence ID" value="NZ_QETF01000006.1"/>
</dbReference>
<evidence type="ECO:0000256" key="1">
    <source>
        <dbReference type="ARBA" id="ARBA00010928"/>
    </source>
</evidence>
<dbReference type="Gene3D" id="3.30.360.10">
    <property type="entry name" value="Dihydrodipicolinate Reductase, domain 2"/>
    <property type="match status" value="1"/>
</dbReference>
<proteinExistence type="inferred from homology"/>
<dbReference type="Gene3D" id="3.40.50.720">
    <property type="entry name" value="NAD(P)-binding Rossmann-like Domain"/>
    <property type="match status" value="1"/>
</dbReference>
<protein>
    <submittedName>
        <fullName evidence="5">Oxidoreductase</fullName>
    </submittedName>
</protein>